<keyword evidence="8" id="KW-1185">Reference proteome</keyword>
<dbReference type="KEGG" id="harc:HARCEL1_07615"/>
<dbReference type="GO" id="GO:0006412">
    <property type="term" value="P:translation"/>
    <property type="evidence" value="ECO:0007669"/>
    <property type="project" value="UniProtKB-UniRule"/>
</dbReference>
<evidence type="ECO:0000256" key="1">
    <source>
        <dbReference type="ARBA" id="ARBA00005257"/>
    </source>
</evidence>
<dbReference type="HAMAP" id="MF_00029">
    <property type="entry name" value="Ribosomal_eS8"/>
    <property type="match status" value="1"/>
</dbReference>
<dbReference type="Gene3D" id="2.40.10.310">
    <property type="match status" value="1"/>
</dbReference>
<evidence type="ECO:0000256" key="4">
    <source>
        <dbReference type="ARBA" id="ARBA00035277"/>
    </source>
</evidence>
<evidence type="ECO:0000256" key="2">
    <source>
        <dbReference type="ARBA" id="ARBA00022980"/>
    </source>
</evidence>
<dbReference type="GO" id="GO:0005840">
    <property type="term" value="C:ribosome"/>
    <property type="evidence" value="ECO:0007669"/>
    <property type="project" value="UniProtKB-KW"/>
</dbReference>
<dbReference type="PANTHER" id="PTHR10394">
    <property type="entry name" value="40S RIBOSOMAL PROTEIN S8"/>
    <property type="match status" value="1"/>
</dbReference>
<evidence type="ECO:0000256" key="6">
    <source>
        <dbReference type="SAM" id="MobiDB-lite"/>
    </source>
</evidence>
<feature type="compositionally biased region" description="Basic residues" evidence="6">
    <location>
        <begin position="12"/>
        <end position="22"/>
    </location>
</feature>
<comment type="subunit">
    <text evidence="5">Part of the 30S ribosomal subunit.</text>
</comment>
<dbReference type="AlphaFoldDB" id="A0A2R4X1C3"/>
<sequence length="123" mass="13262">MQFQGRSDRKRTGGRRRPVRDKRKSDLGSEPTEPQVGEPTLKTIDAHGGTQKVRAIRTNVASVADGDTVEEAAIENVVENAANPNYARRNIVTKGAIVDTDVGQARVTSRPGQDGQVNAVLVD</sequence>
<keyword evidence="3 5" id="KW-0687">Ribonucleoprotein</keyword>
<organism evidence="7 8">
    <name type="scientific">Halococcoides cellulosivorans</name>
    <dbReference type="NCBI Taxonomy" id="1679096"/>
    <lineage>
        <taxon>Archaea</taxon>
        <taxon>Methanobacteriati</taxon>
        <taxon>Methanobacteriota</taxon>
        <taxon>Stenosarchaea group</taxon>
        <taxon>Halobacteria</taxon>
        <taxon>Halobacteriales</taxon>
        <taxon>Haloarculaceae</taxon>
        <taxon>Halococcoides</taxon>
    </lineage>
</organism>
<dbReference type="GeneID" id="36512364"/>
<protein>
    <recommendedName>
        <fullName evidence="4 5">Small ribosomal subunit protein eS8</fullName>
    </recommendedName>
</protein>
<keyword evidence="2 5" id="KW-0689">Ribosomal protein</keyword>
<evidence type="ECO:0000256" key="5">
    <source>
        <dbReference type="HAMAP-Rule" id="MF_00029"/>
    </source>
</evidence>
<dbReference type="InterPro" id="IPR022309">
    <property type="entry name" value="Ribosomal_Se8/biogenesis_NSA2"/>
</dbReference>
<feature type="region of interest" description="Disordered" evidence="6">
    <location>
        <begin position="1"/>
        <end position="49"/>
    </location>
</feature>
<name>A0A2R4X1C3_9EURY</name>
<accession>A0A2R4X1C3</accession>
<dbReference type="Proteomes" id="UP000244727">
    <property type="component" value="Chromosome"/>
</dbReference>
<gene>
    <name evidence="5" type="primary">rps8e</name>
    <name evidence="7" type="ORF">HARCEL1_07615</name>
</gene>
<dbReference type="InterPro" id="IPR020919">
    <property type="entry name" value="Ribosomal_protein_eS8_arc"/>
</dbReference>
<dbReference type="EMBL" id="CP028858">
    <property type="protein sequence ID" value="AWB27586.1"/>
    <property type="molecule type" value="Genomic_DNA"/>
</dbReference>
<reference evidence="7 8" key="1">
    <citation type="submission" date="2018-04" db="EMBL/GenBank/DDBJ databases">
        <title>Halococcoides cellulosivorans gen. nov., sp. nov., an extremely halophilic cellulose-utilizing haloarchaeon from hypersaline lakes.</title>
        <authorList>
            <person name="Sorokin D.Y."/>
            <person name="Toshchakov S.V."/>
            <person name="Samarov N.I."/>
            <person name="Korzhenkov A."/>
            <person name="Kublanov I.V."/>
        </authorList>
    </citation>
    <scope>NUCLEOTIDE SEQUENCE [LARGE SCALE GENOMIC DNA]</scope>
    <source>
        <strain evidence="7 8">HArcel1</strain>
    </source>
</reference>
<dbReference type="InterPro" id="IPR001047">
    <property type="entry name" value="Ribosomal_eS8"/>
</dbReference>
<dbReference type="NCBIfam" id="TIGR00307">
    <property type="entry name" value="eS8"/>
    <property type="match status" value="1"/>
</dbReference>
<dbReference type="GO" id="GO:0003735">
    <property type="term" value="F:structural constituent of ribosome"/>
    <property type="evidence" value="ECO:0007669"/>
    <property type="project" value="InterPro"/>
</dbReference>
<dbReference type="Pfam" id="PF01201">
    <property type="entry name" value="Ribosomal_S8e"/>
    <property type="match status" value="1"/>
</dbReference>
<dbReference type="GO" id="GO:1990904">
    <property type="term" value="C:ribonucleoprotein complex"/>
    <property type="evidence" value="ECO:0007669"/>
    <property type="project" value="UniProtKB-KW"/>
</dbReference>
<feature type="compositionally biased region" description="Basic and acidic residues" evidence="6">
    <location>
        <begin position="1"/>
        <end position="11"/>
    </location>
</feature>
<evidence type="ECO:0000313" key="7">
    <source>
        <dbReference type="EMBL" id="AWB27586.1"/>
    </source>
</evidence>
<proteinExistence type="inferred from homology"/>
<dbReference type="CDD" id="cd11382">
    <property type="entry name" value="Ribosomal_S8e"/>
    <property type="match status" value="1"/>
</dbReference>
<evidence type="ECO:0000256" key="3">
    <source>
        <dbReference type="ARBA" id="ARBA00023274"/>
    </source>
</evidence>
<evidence type="ECO:0000313" key="8">
    <source>
        <dbReference type="Proteomes" id="UP000244727"/>
    </source>
</evidence>
<dbReference type="RefSeq" id="WP_108381984.1">
    <property type="nucleotide sequence ID" value="NZ_CP028858.1"/>
</dbReference>
<comment type="similarity">
    <text evidence="1 5">Belongs to the eukaryotic ribosomal protein eS8 family.</text>
</comment>